<comment type="caution">
    <text evidence="2">The sequence shown here is derived from an EMBL/GenBank/DDBJ whole genome shotgun (WGS) entry which is preliminary data.</text>
</comment>
<evidence type="ECO:0000259" key="1">
    <source>
        <dbReference type="Pfam" id="PF10593"/>
    </source>
</evidence>
<dbReference type="EMBL" id="SHKY01000001">
    <property type="protein sequence ID" value="RZU51204.1"/>
    <property type="molecule type" value="Genomic_DNA"/>
</dbReference>
<gene>
    <name evidence="2" type="ORF">EV385_3012</name>
</gene>
<keyword evidence="3" id="KW-1185">Reference proteome</keyword>
<dbReference type="Pfam" id="PF10593">
    <property type="entry name" value="Z1"/>
    <property type="match status" value="1"/>
</dbReference>
<accession>A0A4Q7ZKV3</accession>
<proteinExistence type="predicted"/>
<feature type="domain" description="Putative endonuclease Z1" evidence="1">
    <location>
        <begin position="475"/>
        <end position="717"/>
    </location>
</feature>
<reference evidence="2 3" key="1">
    <citation type="submission" date="2019-02" db="EMBL/GenBank/DDBJ databases">
        <title>Sequencing the genomes of 1000 actinobacteria strains.</title>
        <authorList>
            <person name="Klenk H.-P."/>
        </authorList>
    </citation>
    <scope>NUCLEOTIDE SEQUENCE [LARGE SCALE GENOMIC DNA]</scope>
    <source>
        <strain evidence="2 3">DSM 45162</strain>
    </source>
</reference>
<dbReference type="InterPro" id="IPR018310">
    <property type="entry name" value="Put_endonuclease_Z1-dom"/>
</dbReference>
<sequence>MSDTLITAYSAALNAMDRTGPRTLHPLAAMLGDDSLADGTALLAHLRAAGPEDALRQQFAHALAGWDQVATDAAWAAGTASNTAERRNAVIEALTLDPATQDLFADRFPYAAAATPIVIADDWEEWRTQQRRHDRDFYWTHYRKFLLDKGWDPDAVAGLDLATEEVVRRLSDPTRVKAYQAKGLVVGYVQSGKTANFTGVIAKAVDAGYRLVIVLTGTTNMLRAQTQRRLDMELLGRENLELEISPHDTKGHEYQDDPDWDADRFIRHGGRPSDAGYPDVRRLSTHAWDYRRLRTGFSALEYQRHDRTKRLFEPVNLFTSDARLVVAKKNKTVLQDLVADLGRISDRLGEVPVLIIDDESDQASVNTTSPKKWKDDSRERTAINRLIGQLLTMMPRAQYVGYTATPYANVFVDPADVEDIFPRDFLISLPRPVGYMGAEDFHDFDTDIPLDQRSYAESQERRHVCLLSEEPQDDELRTALDMYVLTGAVKLHRQRLGHASYRHHTMLVHEAMGRESHREAAAAINRMWETSDYHSPAGLRRLRHVYENDILPVSQTTAPDLPTPANFDDLRPDIGAAISRISPPDRDAGPVIVVNSDPDLERQQESLDFDRRSIWRILVGGNKLARGFTVEGLTVTYYRRATSQVDTLMQMGRWFGFRPKYRDLVRIYTTKELHSMFAAACRDEEFLRAELRRYAQPVDGVPQITPKQIPPLIAQHRPDLRPTGRNKMWNARLVERSSPGEPMEPVAYPYPDTAPNLTMANNELWEPVLAAADQVVKFKTVRITRVNETSVTQAAGTDYDARIATLGHPQMLRILDKLSWNGDDTFKPELAWLRSLRADQLNRWVVIFPFQSSGKSTAQKILGHGPFSIFQRAWTSSKGSLRAVSESRHRNAANRIAGLSTPVPDPTADGLHGPATGALIMYPAVRDKDEFDGGPVPDNRITMAFHLVTPMSTMPLNGKLIKWQTRNSSDPTAVVVDVPQ</sequence>
<protein>
    <submittedName>
        <fullName evidence="2">Z1 domain-containing protein</fullName>
    </submittedName>
</protein>
<evidence type="ECO:0000313" key="3">
    <source>
        <dbReference type="Proteomes" id="UP000292564"/>
    </source>
</evidence>
<dbReference type="OrthoDB" id="436461at2"/>
<dbReference type="AlphaFoldDB" id="A0A4Q7ZKV3"/>
<name>A0A4Q7ZKV3_9ACTN</name>
<evidence type="ECO:0000313" key="2">
    <source>
        <dbReference type="EMBL" id="RZU51204.1"/>
    </source>
</evidence>
<dbReference type="Proteomes" id="UP000292564">
    <property type="component" value="Unassembled WGS sequence"/>
</dbReference>
<dbReference type="RefSeq" id="WP_130510015.1">
    <property type="nucleotide sequence ID" value="NZ_SHKY01000001.1"/>
</dbReference>
<organism evidence="2 3">
    <name type="scientific">Krasilnikovia cinnamomea</name>
    <dbReference type="NCBI Taxonomy" id="349313"/>
    <lineage>
        <taxon>Bacteria</taxon>
        <taxon>Bacillati</taxon>
        <taxon>Actinomycetota</taxon>
        <taxon>Actinomycetes</taxon>
        <taxon>Micromonosporales</taxon>
        <taxon>Micromonosporaceae</taxon>
        <taxon>Krasilnikovia</taxon>
    </lineage>
</organism>